<dbReference type="InterPro" id="IPR001138">
    <property type="entry name" value="Zn2Cys6_DnaBD"/>
</dbReference>
<evidence type="ECO:0000313" key="3">
    <source>
        <dbReference type="EMBL" id="KAJ6264970.1"/>
    </source>
</evidence>
<feature type="region of interest" description="Disordered" evidence="2">
    <location>
        <begin position="130"/>
        <end position="169"/>
    </location>
</feature>
<name>A0AAD6NNX3_DREDA</name>
<organism evidence="3 4">
    <name type="scientific">Drechslerella dactyloides</name>
    <name type="common">Nematode-trapping fungus</name>
    <name type="synonym">Arthrobotrys dactyloides</name>
    <dbReference type="NCBI Taxonomy" id="74499"/>
    <lineage>
        <taxon>Eukaryota</taxon>
        <taxon>Fungi</taxon>
        <taxon>Dikarya</taxon>
        <taxon>Ascomycota</taxon>
        <taxon>Pezizomycotina</taxon>
        <taxon>Orbiliomycetes</taxon>
        <taxon>Orbiliales</taxon>
        <taxon>Orbiliaceae</taxon>
        <taxon>Drechslerella</taxon>
    </lineage>
</organism>
<dbReference type="GO" id="GO:0000981">
    <property type="term" value="F:DNA-binding transcription factor activity, RNA polymerase II-specific"/>
    <property type="evidence" value="ECO:0007669"/>
    <property type="project" value="InterPro"/>
</dbReference>
<dbReference type="Proteomes" id="UP001221413">
    <property type="component" value="Unassembled WGS sequence"/>
</dbReference>
<reference evidence="3" key="1">
    <citation type="submission" date="2023-01" db="EMBL/GenBank/DDBJ databases">
        <title>The chitinases involved in constricting ring structure development in the nematode-trapping fungus Drechslerella dactyloides.</title>
        <authorList>
            <person name="Wang R."/>
            <person name="Zhang L."/>
            <person name="Tang P."/>
            <person name="Li S."/>
            <person name="Liang L."/>
        </authorList>
    </citation>
    <scope>NUCLEOTIDE SEQUENCE</scope>
    <source>
        <strain evidence="3">YMF1.00031</strain>
    </source>
</reference>
<feature type="compositionally biased region" description="Pro residues" evidence="2">
    <location>
        <begin position="188"/>
        <end position="205"/>
    </location>
</feature>
<dbReference type="InterPro" id="IPR036864">
    <property type="entry name" value="Zn2-C6_fun-type_DNA-bd_sf"/>
</dbReference>
<accession>A0AAD6NNX3</accession>
<sequence length="295" mass="32533">MTRGVEDKNICFHCRKDKKKCVRKADEDESSCERCRHYKYDCVPADSYGGIPQPVFKKQPRCTQCRKDHKVCLPYERQPGQTCNRCSEKGLPCIAAAPSGRSSRPDTPGRANFDYPNTFPSASALSSDVSYHHHLHRAHTEHSLQRRASMHSYSPHPQSAYHHHHAGYHSADLSRRAADMLPSRPYRPLAPAPHPSSTPTLPGPGPGLGSGSMYPPSYQFSISPSTAIFPPPSHGQSSPTPSYMSLTMSSPPTSPQSARVNPNPRTGADIINSSDRIAEIMSINNLLERPRPSSN</sequence>
<dbReference type="EMBL" id="JAQGDS010000001">
    <property type="protein sequence ID" value="KAJ6264970.1"/>
    <property type="molecule type" value="Genomic_DNA"/>
</dbReference>
<feature type="compositionally biased region" description="Low complexity" evidence="2">
    <location>
        <begin position="237"/>
        <end position="257"/>
    </location>
</feature>
<dbReference type="AlphaFoldDB" id="A0AAD6NNX3"/>
<gene>
    <name evidence="3" type="ORF">Dda_1124</name>
</gene>
<evidence type="ECO:0000256" key="2">
    <source>
        <dbReference type="SAM" id="MobiDB-lite"/>
    </source>
</evidence>
<keyword evidence="1" id="KW-0539">Nucleus</keyword>
<evidence type="ECO:0008006" key="5">
    <source>
        <dbReference type="Google" id="ProtNLM"/>
    </source>
</evidence>
<proteinExistence type="predicted"/>
<dbReference type="CDD" id="cd00067">
    <property type="entry name" value="GAL4"/>
    <property type="match status" value="1"/>
</dbReference>
<dbReference type="SUPFAM" id="SSF57701">
    <property type="entry name" value="Zn2/Cys6 DNA-binding domain"/>
    <property type="match status" value="1"/>
</dbReference>
<dbReference type="GO" id="GO:0008270">
    <property type="term" value="F:zinc ion binding"/>
    <property type="evidence" value="ECO:0007669"/>
    <property type="project" value="InterPro"/>
</dbReference>
<protein>
    <recommendedName>
        <fullName evidence="5">Zn(2)-C6 fungal-type domain-containing protein</fullName>
    </recommendedName>
</protein>
<evidence type="ECO:0000313" key="4">
    <source>
        <dbReference type="Proteomes" id="UP001221413"/>
    </source>
</evidence>
<keyword evidence="4" id="KW-1185">Reference proteome</keyword>
<evidence type="ECO:0000256" key="1">
    <source>
        <dbReference type="ARBA" id="ARBA00023242"/>
    </source>
</evidence>
<feature type="region of interest" description="Disordered" evidence="2">
    <location>
        <begin position="183"/>
        <end position="274"/>
    </location>
</feature>
<comment type="caution">
    <text evidence="3">The sequence shown here is derived from an EMBL/GenBank/DDBJ whole genome shotgun (WGS) entry which is preliminary data.</text>
</comment>